<feature type="transmembrane region" description="Helical" evidence="20">
    <location>
        <begin position="338"/>
        <end position="362"/>
    </location>
</feature>
<evidence type="ECO:0000313" key="22">
    <source>
        <dbReference type="EMBL" id="KAG0459838.1"/>
    </source>
</evidence>
<dbReference type="InterPro" id="IPR001611">
    <property type="entry name" value="Leu-rich_rpt"/>
</dbReference>
<dbReference type="Gene3D" id="3.30.200.20">
    <property type="entry name" value="Phosphorylase Kinase, domain 1"/>
    <property type="match status" value="1"/>
</dbReference>
<dbReference type="GO" id="GO:0004674">
    <property type="term" value="F:protein serine/threonine kinase activity"/>
    <property type="evidence" value="ECO:0007669"/>
    <property type="project" value="UniProtKB-KW"/>
</dbReference>
<keyword evidence="8 20" id="KW-0812">Transmembrane</keyword>
<feature type="region of interest" description="Disordered" evidence="19">
    <location>
        <begin position="306"/>
        <end position="331"/>
    </location>
</feature>
<dbReference type="InterPro" id="IPR011009">
    <property type="entry name" value="Kinase-like_dom_sf"/>
</dbReference>
<organism evidence="22 23">
    <name type="scientific">Vanilla planifolia</name>
    <name type="common">Vanilla</name>
    <dbReference type="NCBI Taxonomy" id="51239"/>
    <lineage>
        <taxon>Eukaryota</taxon>
        <taxon>Viridiplantae</taxon>
        <taxon>Streptophyta</taxon>
        <taxon>Embryophyta</taxon>
        <taxon>Tracheophyta</taxon>
        <taxon>Spermatophyta</taxon>
        <taxon>Magnoliopsida</taxon>
        <taxon>Liliopsida</taxon>
        <taxon>Asparagales</taxon>
        <taxon>Orchidaceae</taxon>
        <taxon>Vanilloideae</taxon>
        <taxon>Vanilleae</taxon>
        <taxon>Vanilla</taxon>
    </lineage>
</organism>
<dbReference type="Proteomes" id="UP000639772">
    <property type="component" value="Chromosome 12"/>
</dbReference>
<evidence type="ECO:0000256" key="14">
    <source>
        <dbReference type="ARBA" id="ARBA00022989"/>
    </source>
</evidence>
<dbReference type="Gene3D" id="1.10.510.10">
    <property type="entry name" value="Transferase(Phosphotransferase) domain 1"/>
    <property type="match status" value="1"/>
</dbReference>
<keyword evidence="4" id="KW-0723">Serine/threonine-protein kinase</keyword>
<dbReference type="Pfam" id="PF08263">
    <property type="entry name" value="LRRNT_2"/>
    <property type="match status" value="1"/>
</dbReference>
<comment type="catalytic activity">
    <reaction evidence="18">
        <text>L-seryl-[protein] + ATP = O-phospho-L-seryl-[protein] + ADP + H(+)</text>
        <dbReference type="Rhea" id="RHEA:17989"/>
        <dbReference type="Rhea" id="RHEA-COMP:9863"/>
        <dbReference type="Rhea" id="RHEA-COMP:11604"/>
        <dbReference type="ChEBI" id="CHEBI:15378"/>
        <dbReference type="ChEBI" id="CHEBI:29999"/>
        <dbReference type="ChEBI" id="CHEBI:30616"/>
        <dbReference type="ChEBI" id="CHEBI:83421"/>
        <dbReference type="ChEBI" id="CHEBI:456216"/>
        <dbReference type="EC" id="2.7.11.1"/>
    </reaction>
</comment>
<evidence type="ECO:0000256" key="18">
    <source>
        <dbReference type="ARBA" id="ARBA00048679"/>
    </source>
</evidence>
<dbReference type="SMART" id="SM00220">
    <property type="entry name" value="S_TKc"/>
    <property type="match status" value="1"/>
</dbReference>
<evidence type="ECO:0000256" key="1">
    <source>
        <dbReference type="ARBA" id="ARBA00004167"/>
    </source>
</evidence>
<evidence type="ECO:0000256" key="15">
    <source>
        <dbReference type="ARBA" id="ARBA00023136"/>
    </source>
</evidence>
<dbReference type="PANTHER" id="PTHR48007">
    <property type="entry name" value="LEUCINE-RICH REPEAT RECEPTOR-LIKE PROTEIN KINASE PXC1"/>
    <property type="match status" value="1"/>
</dbReference>
<comment type="catalytic activity">
    <reaction evidence="17">
        <text>L-threonyl-[protein] + ATP = O-phospho-L-threonyl-[protein] + ADP + H(+)</text>
        <dbReference type="Rhea" id="RHEA:46608"/>
        <dbReference type="Rhea" id="RHEA-COMP:11060"/>
        <dbReference type="Rhea" id="RHEA-COMP:11605"/>
        <dbReference type="ChEBI" id="CHEBI:15378"/>
        <dbReference type="ChEBI" id="CHEBI:30013"/>
        <dbReference type="ChEBI" id="CHEBI:30616"/>
        <dbReference type="ChEBI" id="CHEBI:61977"/>
        <dbReference type="ChEBI" id="CHEBI:456216"/>
        <dbReference type="EC" id="2.7.11.1"/>
    </reaction>
</comment>
<dbReference type="EMBL" id="JADCNM010000012">
    <property type="protein sequence ID" value="KAG0459838.1"/>
    <property type="molecule type" value="Genomic_DNA"/>
</dbReference>
<evidence type="ECO:0000256" key="11">
    <source>
        <dbReference type="ARBA" id="ARBA00022741"/>
    </source>
</evidence>
<dbReference type="GO" id="GO:0005524">
    <property type="term" value="F:ATP binding"/>
    <property type="evidence" value="ECO:0007669"/>
    <property type="project" value="UniProtKB-KW"/>
</dbReference>
<sequence>MRRLYSFPLQFCVVQVIEAIATLILHVGVISQISGGGAALSPDGLALLAFKSAVSGDPNSALASWDEDDTDPCRWPGVSCANFSSSDSRVVAIAVTGKNLSGYIPSEIGSLTYLRRLNLHGNLLSGPIPSELFNATSLHSLFLYDNNFSGPIPESLCDPPRLQNIDLSRNSLGGPLPSDLGACRQLQRLLLAGNNLSGLVAPGIWPQLVGLVQLDISSNTFEGPLPPDIGDLDSLSGTLNLSHNHFSGPIPKSLGNLPPAVNLDLRYNNFSGEIPQTGSLTNQGPTAFLNNPGLCGFPLQIQCQDGVNPASPAPPGREVASPETESPPEKRKDLRPGLIVLISMADAAGVAFIGLVAVYIYWKVKDKGRGNGCSCTGKSRLGGGGEGCGGRQCGKCWRTGFQSSADENEGEDMDEAESSLEEEAGEGKLVAMDRGFEFELDELLRASAYVLGKGGLGIVYKVVLGNGVPVAVRRLGEGGGQRYKEFAAEVQAIAKARHPNVVRLRAYYWAQDEKLLISDFISNGNLSNALRGRSTQLNLTWSIRLRIARGMARGLAYLHDCSTRKFIHGDIKPSNILLDSDYNSYISDLGLNRLVSIASTNSSAVIPPLLPSSPSSTTATGFVGCALPSSVRSAHSRPNPYAAPEARVPFSRPTQKWDVYSFGIVLLEMLTGRHPETASPHGTLGGAAASTSASEAGEKAVGPELVRWVRVGFEEARSLAEMVDPVLLREMQSKKEVLSAFHVALSCTEPDPEVRPRMKSVLDNLDRIGQ</sequence>
<reference evidence="22 23" key="1">
    <citation type="journal article" date="2020" name="Nat. Food">
        <title>A phased Vanilla planifolia genome enables genetic improvement of flavour and production.</title>
        <authorList>
            <person name="Hasing T."/>
            <person name="Tang H."/>
            <person name="Brym M."/>
            <person name="Khazi F."/>
            <person name="Huang T."/>
            <person name="Chambers A.H."/>
        </authorList>
    </citation>
    <scope>NUCLEOTIDE SEQUENCE [LARGE SCALE GENOMIC DNA]</scope>
    <source>
        <tissue evidence="22">Leaf</tissue>
    </source>
</reference>
<evidence type="ECO:0000256" key="7">
    <source>
        <dbReference type="ARBA" id="ARBA00022679"/>
    </source>
</evidence>
<dbReference type="InterPro" id="IPR008271">
    <property type="entry name" value="Ser/Thr_kinase_AS"/>
</dbReference>
<dbReference type="InterPro" id="IPR000719">
    <property type="entry name" value="Prot_kinase_dom"/>
</dbReference>
<keyword evidence="14 20" id="KW-1133">Transmembrane helix</keyword>
<keyword evidence="7" id="KW-0808">Transferase</keyword>
<evidence type="ECO:0000256" key="4">
    <source>
        <dbReference type="ARBA" id="ARBA00022527"/>
    </source>
</evidence>
<evidence type="ECO:0000256" key="17">
    <source>
        <dbReference type="ARBA" id="ARBA00047899"/>
    </source>
</evidence>
<protein>
    <recommendedName>
        <fullName evidence="3">non-specific serine/threonine protein kinase</fullName>
        <ecNumber evidence="3">2.7.11.1</ecNumber>
    </recommendedName>
</protein>
<evidence type="ECO:0000256" key="2">
    <source>
        <dbReference type="ARBA" id="ARBA00008684"/>
    </source>
</evidence>
<dbReference type="FunFam" id="3.80.10.10:FF:000275">
    <property type="entry name" value="Leucine-rich repeat receptor-like protein kinase"/>
    <property type="match status" value="1"/>
</dbReference>
<evidence type="ECO:0000256" key="5">
    <source>
        <dbReference type="ARBA" id="ARBA00022553"/>
    </source>
</evidence>
<keyword evidence="5" id="KW-0597">Phosphoprotein</keyword>
<gene>
    <name evidence="22" type="ORF">HPP92_022966</name>
</gene>
<dbReference type="OrthoDB" id="4062651at2759"/>
<dbReference type="Pfam" id="PF00560">
    <property type="entry name" value="LRR_1"/>
    <property type="match status" value="5"/>
</dbReference>
<evidence type="ECO:0000256" key="6">
    <source>
        <dbReference type="ARBA" id="ARBA00022614"/>
    </source>
</evidence>
<dbReference type="FunFam" id="3.30.200.20:FF:000467">
    <property type="entry name" value="Leucine-rich repeat receptor-like protein kinase"/>
    <property type="match status" value="1"/>
</dbReference>
<keyword evidence="13" id="KW-0067">ATP-binding</keyword>
<comment type="similarity">
    <text evidence="2">Belongs to the protein kinase superfamily. Ser/Thr protein kinase family.</text>
</comment>
<keyword evidence="11" id="KW-0547">Nucleotide-binding</keyword>
<evidence type="ECO:0000256" key="3">
    <source>
        <dbReference type="ARBA" id="ARBA00012513"/>
    </source>
</evidence>
<evidence type="ECO:0000256" key="12">
    <source>
        <dbReference type="ARBA" id="ARBA00022777"/>
    </source>
</evidence>
<name>A0A835PVQ5_VANPL</name>
<dbReference type="Gene3D" id="3.80.10.10">
    <property type="entry name" value="Ribonuclease Inhibitor"/>
    <property type="match status" value="2"/>
</dbReference>
<keyword evidence="9" id="KW-0732">Signal</keyword>
<dbReference type="SUPFAM" id="SSF56112">
    <property type="entry name" value="Protein kinase-like (PK-like)"/>
    <property type="match status" value="1"/>
</dbReference>
<keyword evidence="15 20" id="KW-0472">Membrane</keyword>
<evidence type="ECO:0000256" key="20">
    <source>
        <dbReference type="SAM" id="Phobius"/>
    </source>
</evidence>
<comment type="caution">
    <text evidence="22">The sequence shown here is derived from an EMBL/GenBank/DDBJ whole genome shotgun (WGS) entry which is preliminary data.</text>
</comment>
<dbReference type="GO" id="GO:0016020">
    <property type="term" value="C:membrane"/>
    <property type="evidence" value="ECO:0007669"/>
    <property type="project" value="UniProtKB-SubCell"/>
</dbReference>
<dbReference type="FunFam" id="3.80.10.10:FF:000722">
    <property type="entry name" value="Leucine-rich repeat receptor-like protein kinase"/>
    <property type="match status" value="1"/>
</dbReference>
<dbReference type="PANTHER" id="PTHR48007:SF36">
    <property type="entry name" value="RECEPTOR PROTEIN KINASE-LIKE PROTEIN ZAR1"/>
    <property type="match status" value="1"/>
</dbReference>
<dbReference type="Pfam" id="PF00069">
    <property type="entry name" value="Pkinase"/>
    <property type="match status" value="1"/>
</dbReference>
<evidence type="ECO:0000256" key="10">
    <source>
        <dbReference type="ARBA" id="ARBA00022737"/>
    </source>
</evidence>
<keyword evidence="6" id="KW-0433">Leucine-rich repeat</keyword>
<keyword evidence="10" id="KW-0677">Repeat</keyword>
<comment type="subcellular location">
    <subcellularLocation>
        <location evidence="1">Membrane</location>
        <topology evidence="1">Single-pass membrane protein</topology>
    </subcellularLocation>
</comment>
<keyword evidence="16" id="KW-0325">Glycoprotein</keyword>
<feature type="domain" description="Protein kinase" evidence="21">
    <location>
        <begin position="445"/>
        <end position="770"/>
    </location>
</feature>
<proteinExistence type="inferred from homology"/>
<dbReference type="PROSITE" id="PS50011">
    <property type="entry name" value="PROTEIN_KINASE_DOM"/>
    <property type="match status" value="1"/>
</dbReference>
<dbReference type="EC" id="2.7.11.1" evidence="3"/>
<evidence type="ECO:0000256" key="8">
    <source>
        <dbReference type="ARBA" id="ARBA00022692"/>
    </source>
</evidence>
<accession>A0A835PVQ5</accession>
<dbReference type="PROSITE" id="PS00108">
    <property type="entry name" value="PROTEIN_KINASE_ST"/>
    <property type="match status" value="1"/>
</dbReference>
<evidence type="ECO:0000256" key="9">
    <source>
        <dbReference type="ARBA" id="ARBA00022729"/>
    </source>
</evidence>
<dbReference type="InterPro" id="IPR013210">
    <property type="entry name" value="LRR_N_plant-typ"/>
</dbReference>
<dbReference type="SUPFAM" id="SSF52058">
    <property type="entry name" value="L domain-like"/>
    <property type="match status" value="1"/>
</dbReference>
<evidence type="ECO:0000259" key="21">
    <source>
        <dbReference type="PROSITE" id="PS50011"/>
    </source>
</evidence>
<evidence type="ECO:0000256" key="16">
    <source>
        <dbReference type="ARBA" id="ARBA00023180"/>
    </source>
</evidence>
<keyword evidence="12" id="KW-0418">Kinase</keyword>
<evidence type="ECO:0000256" key="13">
    <source>
        <dbReference type="ARBA" id="ARBA00022840"/>
    </source>
</evidence>
<dbReference type="InterPro" id="IPR032675">
    <property type="entry name" value="LRR_dom_sf"/>
</dbReference>
<evidence type="ECO:0000313" key="23">
    <source>
        <dbReference type="Proteomes" id="UP000639772"/>
    </source>
</evidence>
<dbReference type="AlphaFoldDB" id="A0A835PVQ5"/>
<dbReference type="FunFam" id="1.10.510.10:FF:001023">
    <property type="entry name" value="Os07g0541700 protein"/>
    <property type="match status" value="1"/>
</dbReference>
<dbReference type="InterPro" id="IPR046959">
    <property type="entry name" value="PRK1-6/SRF4-like"/>
</dbReference>
<evidence type="ECO:0000256" key="19">
    <source>
        <dbReference type="SAM" id="MobiDB-lite"/>
    </source>
</evidence>